<feature type="domain" description="Pyrroline-5-carboxylate reductase catalytic N-terminal" evidence="6">
    <location>
        <begin position="2"/>
        <end position="85"/>
    </location>
</feature>
<dbReference type="EMBL" id="RPFZ01000001">
    <property type="protein sequence ID" value="RPF72665.1"/>
    <property type="molecule type" value="Genomic_DNA"/>
</dbReference>
<keyword evidence="2 4" id="KW-0521">NADP</keyword>
<gene>
    <name evidence="4" type="primary">proC</name>
    <name evidence="8" type="ORF">EG799_04000</name>
</gene>
<dbReference type="InterPro" id="IPR000304">
    <property type="entry name" value="Pyrroline-COOH_reductase"/>
</dbReference>
<dbReference type="PANTHER" id="PTHR11645">
    <property type="entry name" value="PYRROLINE-5-CARBOXYLATE REDUCTASE"/>
    <property type="match status" value="1"/>
</dbReference>
<comment type="catalytic activity">
    <reaction evidence="4">
        <text>L-proline + NAD(+) = (S)-1-pyrroline-5-carboxylate + NADH + 2 H(+)</text>
        <dbReference type="Rhea" id="RHEA:14105"/>
        <dbReference type="ChEBI" id="CHEBI:15378"/>
        <dbReference type="ChEBI" id="CHEBI:17388"/>
        <dbReference type="ChEBI" id="CHEBI:57540"/>
        <dbReference type="ChEBI" id="CHEBI:57945"/>
        <dbReference type="ChEBI" id="CHEBI:60039"/>
        <dbReference type="EC" id="1.5.1.2"/>
    </reaction>
</comment>
<comment type="subcellular location">
    <subcellularLocation>
        <location evidence="4">Cytoplasm</location>
    </subcellularLocation>
</comment>
<dbReference type="GO" id="GO:0005737">
    <property type="term" value="C:cytoplasm"/>
    <property type="evidence" value="ECO:0007669"/>
    <property type="project" value="UniProtKB-SubCell"/>
</dbReference>
<comment type="similarity">
    <text evidence="1 4">Belongs to the pyrroline-5-carboxylate reductase family.</text>
</comment>
<dbReference type="HAMAP" id="MF_01925">
    <property type="entry name" value="P5C_reductase"/>
    <property type="match status" value="1"/>
</dbReference>
<dbReference type="EC" id="1.5.1.2" evidence="4"/>
<dbReference type="Proteomes" id="UP000275232">
    <property type="component" value="Unassembled WGS sequence"/>
</dbReference>
<feature type="domain" description="Pyrroline-5-carboxylate reductase dimerisation" evidence="7">
    <location>
        <begin position="148"/>
        <end position="253"/>
    </location>
</feature>
<dbReference type="Gene3D" id="3.40.50.720">
    <property type="entry name" value="NAD(P)-binding Rossmann-like Domain"/>
    <property type="match status" value="1"/>
</dbReference>
<protein>
    <recommendedName>
        <fullName evidence="4">Pyrroline-5-carboxylate reductase</fullName>
        <shortName evidence="4">P5C reductase</shortName>
        <shortName evidence="4">P5CR</shortName>
        <ecNumber evidence="4">1.5.1.2</ecNumber>
    </recommendedName>
    <alternativeName>
        <fullName evidence="4">PCA reductase</fullName>
    </alternativeName>
</protein>
<dbReference type="AlphaFoldDB" id="A0A3N5DP14"/>
<accession>A0A3N5DP14</accession>
<proteinExistence type="inferred from homology"/>
<evidence type="ECO:0000256" key="4">
    <source>
        <dbReference type="HAMAP-Rule" id="MF_01925"/>
    </source>
</evidence>
<name>A0A3N5DP14_9SPHN</name>
<evidence type="ECO:0000313" key="9">
    <source>
        <dbReference type="Proteomes" id="UP000275232"/>
    </source>
</evidence>
<evidence type="ECO:0000313" key="8">
    <source>
        <dbReference type="EMBL" id="RPF72665.1"/>
    </source>
</evidence>
<dbReference type="PANTHER" id="PTHR11645:SF0">
    <property type="entry name" value="PYRROLINE-5-CARBOXYLATE REDUCTASE 3"/>
    <property type="match status" value="1"/>
</dbReference>
<dbReference type="Pfam" id="PF14748">
    <property type="entry name" value="P5CR_dimer"/>
    <property type="match status" value="1"/>
</dbReference>
<dbReference type="OrthoDB" id="9805754at2"/>
<evidence type="ECO:0000259" key="6">
    <source>
        <dbReference type="Pfam" id="PF03807"/>
    </source>
</evidence>
<dbReference type="InterPro" id="IPR029036">
    <property type="entry name" value="P5CR_dimer"/>
</dbReference>
<dbReference type="SUPFAM" id="SSF51735">
    <property type="entry name" value="NAD(P)-binding Rossmann-fold domains"/>
    <property type="match status" value="1"/>
</dbReference>
<keyword evidence="3 4" id="KW-0560">Oxidoreductase</keyword>
<dbReference type="InterPro" id="IPR008927">
    <property type="entry name" value="6-PGluconate_DH-like_C_sf"/>
</dbReference>
<comment type="catalytic activity">
    <reaction evidence="4">
        <text>L-proline + NADP(+) = (S)-1-pyrroline-5-carboxylate + NADPH + 2 H(+)</text>
        <dbReference type="Rhea" id="RHEA:14109"/>
        <dbReference type="ChEBI" id="CHEBI:15378"/>
        <dbReference type="ChEBI" id="CHEBI:17388"/>
        <dbReference type="ChEBI" id="CHEBI:57783"/>
        <dbReference type="ChEBI" id="CHEBI:58349"/>
        <dbReference type="ChEBI" id="CHEBI:60039"/>
        <dbReference type="EC" id="1.5.1.2"/>
    </reaction>
</comment>
<feature type="binding site" evidence="5">
    <location>
        <begin position="2"/>
        <end position="7"/>
    </location>
    <ligand>
        <name>NADP(+)</name>
        <dbReference type="ChEBI" id="CHEBI:58349"/>
    </ligand>
</feature>
<dbReference type="InterPro" id="IPR036291">
    <property type="entry name" value="NAD(P)-bd_dom_sf"/>
</dbReference>
<evidence type="ECO:0000259" key="7">
    <source>
        <dbReference type="Pfam" id="PF14748"/>
    </source>
</evidence>
<dbReference type="GO" id="GO:0004735">
    <property type="term" value="F:pyrroline-5-carboxylate reductase activity"/>
    <property type="evidence" value="ECO:0007669"/>
    <property type="project" value="UniProtKB-UniRule"/>
</dbReference>
<comment type="caution">
    <text evidence="8">The sequence shown here is derived from an EMBL/GenBank/DDBJ whole genome shotgun (WGS) entry which is preliminary data.</text>
</comment>
<dbReference type="PROSITE" id="PS00521">
    <property type="entry name" value="P5CR"/>
    <property type="match status" value="1"/>
</dbReference>
<keyword evidence="4" id="KW-0963">Cytoplasm</keyword>
<dbReference type="GO" id="GO:0055129">
    <property type="term" value="P:L-proline biosynthetic process"/>
    <property type="evidence" value="ECO:0007669"/>
    <property type="project" value="UniProtKB-UniRule"/>
</dbReference>
<evidence type="ECO:0000256" key="2">
    <source>
        <dbReference type="ARBA" id="ARBA00022857"/>
    </source>
</evidence>
<dbReference type="Pfam" id="PF03807">
    <property type="entry name" value="F420_oxidored"/>
    <property type="match status" value="1"/>
</dbReference>
<dbReference type="Gene3D" id="1.10.3730.10">
    <property type="entry name" value="ProC C-terminal domain-like"/>
    <property type="match status" value="1"/>
</dbReference>
<evidence type="ECO:0000256" key="1">
    <source>
        <dbReference type="ARBA" id="ARBA00005525"/>
    </source>
</evidence>
<keyword evidence="4" id="KW-0028">Amino-acid biosynthesis</keyword>
<reference evidence="8 9" key="1">
    <citation type="submission" date="2018-11" db="EMBL/GenBank/DDBJ databases">
        <title>Erythrobacter spongiae sp. nov., isolated from a marine sponge.</title>
        <authorList>
            <person name="Zhuang L."/>
            <person name="Luo L."/>
        </authorList>
    </citation>
    <scope>NUCLEOTIDE SEQUENCE [LARGE SCALE GENOMIC DNA]</scope>
    <source>
        <strain evidence="8 9">HN-E23</strain>
    </source>
</reference>
<keyword evidence="4" id="KW-0641">Proline biosynthesis</keyword>
<dbReference type="PIRSF" id="PIRSF000193">
    <property type="entry name" value="Pyrrol-5-carb_rd"/>
    <property type="match status" value="1"/>
</dbReference>
<dbReference type="InterPro" id="IPR028939">
    <property type="entry name" value="P5C_Rdtase_cat_N"/>
</dbReference>
<feature type="binding site" evidence="5">
    <location>
        <begin position="56"/>
        <end position="59"/>
    </location>
    <ligand>
        <name>NADP(+)</name>
        <dbReference type="ChEBI" id="CHEBI:58349"/>
    </ligand>
</feature>
<evidence type="ECO:0000256" key="5">
    <source>
        <dbReference type="PIRSR" id="PIRSR000193-1"/>
    </source>
</evidence>
<keyword evidence="9" id="KW-1185">Reference proteome</keyword>
<dbReference type="InterPro" id="IPR053790">
    <property type="entry name" value="P5CR-like_CS"/>
</dbReference>
<dbReference type="RefSeq" id="WP_123882718.1">
    <property type="nucleotide sequence ID" value="NZ_RPFZ01000001.1"/>
</dbReference>
<comment type="function">
    <text evidence="4">Catalyzes the reduction of 1-pyrroline-5-carboxylate (PCA) to L-proline.</text>
</comment>
<dbReference type="SUPFAM" id="SSF48179">
    <property type="entry name" value="6-phosphogluconate dehydrogenase C-terminal domain-like"/>
    <property type="match status" value="1"/>
</dbReference>
<evidence type="ECO:0000256" key="3">
    <source>
        <dbReference type="ARBA" id="ARBA00023002"/>
    </source>
</evidence>
<sequence length="254" mass="26144">MIGCGKMGEALLGGWSRGDDDFTLVDPGLEEAPHGAILYADAAQLGDRTFDAVVCAVKPQMIDTVMPGYTDHYADDAYLLSIAAGASIDRLKAASGGRPVIRVMPNLPAAVGRGVSGLVGSADATGAQLAHAQAMMERCGTAVTVESEDMLDRVTAVAGSGPGYVFEMARSYVEAAKDLGFTHDQARAMVLGTLEGTIAMALRSDSDLETLRNSVTSKGGTTAAGLNALNGGGEFSALIAKVLGAAYDRAVELR</sequence>
<organism evidence="8 9">
    <name type="scientific">Aurantiacibacter spongiae</name>
    <dbReference type="NCBI Taxonomy" id="2488860"/>
    <lineage>
        <taxon>Bacteria</taxon>
        <taxon>Pseudomonadati</taxon>
        <taxon>Pseudomonadota</taxon>
        <taxon>Alphaproteobacteria</taxon>
        <taxon>Sphingomonadales</taxon>
        <taxon>Erythrobacteraceae</taxon>
        <taxon>Aurantiacibacter</taxon>
    </lineage>
</organism>
<comment type="pathway">
    <text evidence="4">Amino-acid biosynthesis; L-proline biosynthesis; L-proline from L-glutamate 5-semialdehyde: step 1/1.</text>
</comment>
<dbReference type="UniPathway" id="UPA00098">
    <property type="reaction ID" value="UER00361"/>
</dbReference>